<comment type="subcellular location">
    <subcellularLocation>
        <location evidence="1">Cell membrane</location>
        <topology evidence="1">Multi-pass membrane protein</topology>
    </subcellularLocation>
</comment>
<feature type="transmembrane region" description="Helical" evidence="6">
    <location>
        <begin position="261"/>
        <end position="285"/>
    </location>
</feature>
<dbReference type="InterPro" id="IPR011701">
    <property type="entry name" value="MFS"/>
</dbReference>
<evidence type="ECO:0000256" key="6">
    <source>
        <dbReference type="SAM" id="Phobius"/>
    </source>
</evidence>
<protein>
    <submittedName>
        <fullName evidence="8">MFS transporter</fullName>
    </submittedName>
</protein>
<evidence type="ECO:0000256" key="4">
    <source>
        <dbReference type="ARBA" id="ARBA00022989"/>
    </source>
</evidence>
<dbReference type="InterPro" id="IPR036259">
    <property type="entry name" value="MFS_trans_sf"/>
</dbReference>
<feature type="transmembrane region" description="Helical" evidence="6">
    <location>
        <begin position="217"/>
        <end position="241"/>
    </location>
</feature>
<feature type="transmembrane region" description="Helical" evidence="6">
    <location>
        <begin position="74"/>
        <end position="97"/>
    </location>
</feature>
<feature type="transmembrane region" description="Helical" evidence="6">
    <location>
        <begin position="305"/>
        <end position="324"/>
    </location>
</feature>
<dbReference type="Pfam" id="PF07690">
    <property type="entry name" value="MFS_1"/>
    <property type="match status" value="1"/>
</dbReference>
<dbReference type="Gene3D" id="1.20.1250.20">
    <property type="entry name" value="MFS general substrate transporter like domains"/>
    <property type="match status" value="2"/>
</dbReference>
<feature type="transmembrane region" description="Helical" evidence="6">
    <location>
        <begin position="400"/>
        <end position="426"/>
    </location>
</feature>
<dbReference type="SUPFAM" id="SSF103473">
    <property type="entry name" value="MFS general substrate transporter"/>
    <property type="match status" value="1"/>
</dbReference>
<dbReference type="EMBL" id="JACKSJ010000117">
    <property type="protein sequence ID" value="MCV7171148.1"/>
    <property type="molecule type" value="Genomic_DNA"/>
</dbReference>
<dbReference type="Proteomes" id="UP001140293">
    <property type="component" value="Unassembled WGS sequence"/>
</dbReference>
<organism evidence="8 9">
    <name type="scientific">[Mycobacterium] manitobense</name>
    <dbReference type="NCBI Taxonomy" id="190147"/>
    <lineage>
        <taxon>Bacteria</taxon>
        <taxon>Bacillati</taxon>
        <taxon>Actinomycetota</taxon>
        <taxon>Actinomycetes</taxon>
        <taxon>Mycobacteriales</taxon>
        <taxon>Mycobacteriaceae</taxon>
        <taxon>Mycolicibacterium</taxon>
    </lineage>
</organism>
<accession>A0A9X2YNE4</accession>
<keyword evidence="9" id="KW-1185">Reference proteome</keyword>
<evidence type="ECO:0000256" key="2">
    <source>
        <dbReference type="ARBA" id="ARBA00022448"/>
    </source>
</evidence>
<evidence type="ECO:0000313" key="9">
    <source>
        <dbReference type="Proteomes" id="UP001140293"/>
    </source>
</evidence>
<feature type="transmembrane region" description="Helical" evidence="6">
    <location>
        <begin position="192"/>
        <end position="211"/>
    </location>
</feature>
<dbReference type="GO" id="GO:0022857">
    <property type="term" value="F:transmembrane transporter activity"/>
    <property type="evidence" value="ECO:0007669"/>
    <property type="project" value="InterPro"/>
</dbReference>
<evidence type="ECO:0000256" key="1">
    <source>
        <dbReference type="ARBA" id="ARBA00004651"/>
    </source>
</evidence>
<dbReference type="PROSITE" id="PS50850">
    <property type="entry name" value="MFS"/>
    <property type="match status" value="1"/>
</dbReference>
<evidence type="ECO:0000259" key="7">
    <source>
        <dbReference type="PROSITE" id="PS50850"/>
    </source>
</evidence>
<evidence type="ECO:0000256" key="5">
    <source>
        <dbReference type="ARBA" id="ARBA00023136"/>
    </source>
</evidence>
<keyword evidence="2" id="KW-0813">Transport</keyword>
<dbReference type="RefSeq" id="WP_264013332.1">
    <property type="nucleotide sequence ID" value="NZ_JACKSJ010000117.1"/>
</dbReference>
<feature type="transmembrane region" description="Helical" evidence="6">
    <location>
        <begin position="43"/>
        <end position="62"/>
    </location>
</feature>
<name>A0A9X2YNE4_9MYCO</name>
<feature type="transmembrane region" description="Helical" evidence="6">
    <location>
        <begin position="7"/>
        <end position="31"/>
    </location>
</feature>
<evidence type="ECO:0000256" key="3">
    <source>
        <dbReference type="ARBA" id="ARBA00022692"/>
    </source>
</evidence>
<feature type="transmembrane region" description="Helical" evidence="6">
    <location>
        <begin position="133"/>
        <end position="153"/>
    </location>
</feature>
<gene>
    <name evidence="8" type="ORF">H7I41_14620</name>
</gene>
<proteinExistence type="predicted"/>
<feature type="transmembrane region" description="Helical" evidence="6">
    <location>
        <begin position="331"/>
        <end position="351"/>
    </location>
</feature>
<dbReference type="InterPro" id="IPR020846">
    <property type="entry name" value="MFS_dom"/>
</dbReference>
<keyword evidence="3 6" id="KW-0812">Transmembrane</keyword>
<evidence type="ECO:0000313" key="8">
    <source>
        <dbReference type="EMBL" id="MCV7171148.1"/>
    </source>
</evidence>
<dbReference type="GO" id="GO:0005886">
    <property type="term" value="C:plasma membrane"/>
    <property type="evidence" value="ECO:0007669"/>
    <property type="project" value="UniProtKB-SubCell"/>
</dbReference>
<dbReference type="PANTHER" id="PTHR42718:SF9">
    <property type="entry name" value="MAJOR FACILITATOR SUPERFAMILY MULTIDRUG TRANSPORTER MFSC"/>
    <property type="match status" value="1"/>
</dbReference>
<reference evidence="8" key="1">
    <citation type="submission" date="2020-07" db="EMBL/GenBank/DDBJ databases">
        <authorList>
            <person name="Pettersson B.M.F."/>
            <person name="Behra P.R.K."/>
            <person name="Ramesh M."/>
            <person name="Das S."/>
            <person name="Dasgupta S."/>
            <person name="Kirsebom L.A."/>
        </authorList>
    </citation>
    <scope>NUCLEOTIDE SEQUENCE</scope>
    <source>
        <strain evidence="8">DSM 44615</strain>
    </source>
</reference>
<comment type="caution">
    <text evidence="8">The sequence shown here is derived from an EMBL/GenBank/DDBJ whole genome shotgun (WGS) entry which is preliminary data.</text>
</comment>
<dbReference type="AlphaFoldDB" id="A0A9X2YNE4"/>
<feature type="transmembrane region" description="Helical" evidence="6">
    <location>
        <begin position="103"/>
        <end position="121"/>
    </location>
</feature>
<reference evidence="8" key="2">
    <citation type="journal article" date="2022" name="BMC Genomics">
        <title>Comparative genome analysis of mycobacteria focusing on tRNA and non-coding RNA.</title>
        <authorList>
            <person name="Behra P.R.K."/>
            <person name="Pettersson B.M.F."/>
            <person name="Ramesh M."/>
            <person name="Das S."/>
            <person name="Dasgupta S."/>
            <person name="Kirsebom L.A."/>
        </authorList>
    </citation>
    <scope>NUCLEOTIDE SEQUENCE</scope>
    <source>
        <strain evidence="8">DSM 44615</strain>
    </source>
</reference>
<feature type="domain" description="Major facilitator superfamily (MFS) profile" evidence="7">
    <location>
        <begin position="8"/>
        <end position="458"/>
    </location>
</feature>
<keyword evidence="4 6" id="KW-1133">Transmembrane helix</keyword>
<dbReference type="PANTHER" id="PTHR42718">
    <property type="entry name" value="MAJOR FACILITATOR SUPERFAMILY MULTIDRUG TRANSPORTER MFSC"/>
    <property type="match status" value="1"/>
</dbReference>
<keyword evidence="5 6" id="KW-0472">Membrane</keyword>
<sequence length="477" mass="47889">MRRHPGIIVAVLAAAGISVSLMQTLVIPLIPELPTLLNTSASNASWAITATLLTAAVATPVFGRLGDMHGPKPILIICTVLLTIGSLIAALSSSLLLMVVGRALQGFGMPIIPLGISVLRASVPAHRVGTAMGLMSASLGVGGALGLPLSAVIADSFDWHALFWFAAALGTVSGLLFAALVPRIPSASADRFDGPGAVGLAAGLVLLLLAISKGGGWGWTSVTTLGMFAGSAVVLTVFGWWQLRTPMPLVDLRTTVRRPVLTTNLASIAVGFALFAMSLIGPQVLELPASTGYGLGQSMLHTGLWLAPGGLAMMVSAPVAARIAAVRGPRFTLVIGGAVVSASYLSGLALIQSPWQVMVFNVLVSVGVGLAFASLPALINAAVPMSETAAANGINALARALGTSISSAVIGAILAGLTVTVGGAVFPTLNALRIALVVAAGAAALATVMALLIPAREDASADDAETAPAGATARTAP</sequence>
<dbReference type="CDD" id="cd17504">
    <property type="entry name" value="MFS_MMR_MDR_like"/>
    <property type="match status" value="1"/>
</dbReference>
<feature type="transmembrane region" description="Helical" evidence="6">
    <location>
        <begin position="159"/>
        <end position="180"/>
    </location>
</feature>
<feature type="transmembrane region" description="Helical" evidence="6">
    <location>
        <begin position="432"/>
        <end position="453"/>
    </location>
</feature>
<feature type="transmembrane region" description="Helical" evidence="6">
    <location>
        <begin position="357"/>
        <end position="379"/>
    </location>
</feature>